<sequence>MTLMKPTSGSSTDDTKGQNSNPSSSSSSSSSSSIIDPVYSQRTSAETVPGSYKPNTPIQNTQRAGNGTDESWSPYSNVPSIDDPVSSQAAATDEKEGQGSRLQTLKQSPDSTSDPTETTVIDPVYGQSMSKDNTPDQTTAARGKGVGVGTISPADDPVYSRQQVEGKRNTNTNTTSTIIDPAYGQPRTSDIVPAARTPPAAKSGTGSISPVDDPVYSQPAQEPSSRGIGSGSGSGIGSRLSQLASQILPRSLTLLPVSAQNQNRSRAPTDRDPDTDTAGTVGQPKDKKG</sequence>
<feature type="compositionally biased region" description="Low complexity" evidence="1">
    <location>
        <begin position="108"/>
        <end position="119"/>
    </location>
</feature>
<reference evidence="2" key="1">
    <citation type="submission" date="2023-01" db="EMBL/GenBank/DDBJ databases">
        <title>Exophiala dermititidis isolated from Cystic Fibrosis Patient.</title>
        <authorList>
            <person name="Kurbessoian T."/>
            <person name="Crocker A."/>
            <person name="Murante D."/>
            <person name="Hogan D.A."/>
            <person name="Stajich J.E."/>
        </authorList>
    </citation>
    <scope>NUCLEOTIDE SEQUENCE</scope>
    <source>
        <strain evidence="2">Ex8</strain>
    </source>
</reference>
<evidence type="ECO:0000313" key="2">
    <source>
        <dbReference type="EMBL" id="KAJ8991310.1"/>
    </source>
</evidence>
<feature type="compositionally biased region" description="Polar residues" evidence="1">
    <location>
        <begin position="127"/>
        <end position="140"/>
    </location>
</feature>
<dbReference type="AlphaFoldDB" id="A0AAN6ETF3"/>
<gene>
    <name evidence="2" type="ORF">HRR80_004654</name>
</gene>
<evidence type="ECO:0000256" key="1">
    <source>
        <dbReference type="SAM" id="MobiDB-lite"/>
    </source>
</evidence>
<name>A0AAN6ETF3_EXODE</name>
<dbReference type="Proteomes" id="UP001161757">
    <property type="component" value="Unassembled WGS sequence"/>
</dbReference>
<feature type="compositionally biased region" description="Polar residues" evidence="1">
    <location>
        <begin position="53"/>
        <end position="90"/>
    </location>
</feature>
<feature type="region of interest" description="Disordered" evidence="1">
    <location>
        <begin position="1"/>
        <end position="289"/>
    </location>
</feature>
<feature type="compositionally biased region" description="Low complexity" evidence="1">
    <location>
        <begin position="23"/>
        <end position="33"/>
    </location>
</feature>
<accession>A0AAN6ETF3</accession>
<evidence type="ECO:0000313" key="3">
    <source>
        <dbReference type="Proteomes" id="UP001161757"/>
    </source>
</evidence>
<organism evidence="2 3">
    <name type="scientific">Exophiala dermatitidis</name>
    <name type="common">Black yeast-like fungus</name>
    <name type="synonym">Wangiella dermatitidis</name>
    <dbReference type="NCBI Taxonomy" id="5970"/>
    <lineage>
        <taxon>Eukaryota</taxon>
        <taxon>Fungi</taxon>
        <taxon>Dikarya</taxon>
        <taxon>Ascomycota</taxon>
        <taxon>Pezizomycotina</taxon>
        <taxon>Eurotiomycetes</taxon>
        <taxon>Chaetothyriomycetidae</taxon>
        <taxon>Chaetothyriales</taxon>
        <taxon>Herpotrichiellaceae</taxon>
        <taxon>Exophiala</taxon>
    </lineage>
</organism>
<feature type="compositionally biased region" description="Polar residues" evidence="1">
    <location>
        <begin position="1"/>
        <end position="22"/>
    </location>
</feature>
<comment type="caution">
    <text evidence="2">The sequence shown here is derived from an EMBL/GenBank/DDBJ whole genome shotgun (WGS) entry which is preliminary data.</text>
</comment>
<protein>
    <submittedName>
        <fullName evidence="2">Uncharacterized protein</fullName>
    </submittedName>
</protein>
<dbReference type="EMBL" id="JAJGCB010000008">
    <property type="protein sequence ID" value="KAJ8991310.1"/>
    <property type="molecule type" value="Genomic_DNA"/>
</dbReference>
<proteinExistence type="predicted"/>